<feature type="transmembrane region" description="Helical" evidence="6">
    <location>
        <begin position="266"/>
        <end position="287"/>
    </location>
</feature>
<dbReference type="CDD" id="cd06579">
    <property type="entry name" value="TM_PBP1_transp_AraH_like"/>
    <property type="match status" value="1"/>
</dbReference>
<evidence type="ECO:0000256" key="2">
    <source>
        <dbReference type="ARBA" id="ARBA00022475"/>
    </source>
</evidence>
<keyword evidence="5 6" id="KW-0472">Membrane</keyword>
<dbReference type="GO" id="GO:0022857">
    <property type="term" value="F:transmembrane transporter activity"/>
    <property type="evidence" value="ECO:0007669"/>
    <property type="project" value="InterPro"/>
</dbReference>
<dbReference type="Pfam" id="PF02653">
    <property type="entry name" value="BPD_transp_2"/>
    <property type="match status" value="1"/>
</dbReference>
<feature type="transmembrane region" description="Helical" evidence="6">
    <location>
        <begin position="159"/>
        <end position="180"/>
    </location>
</feature>
<feature type="transmembrane region" description="Helical" evidence="6">
    <location>
        <begin position="293"/>
        <end position="314"/>
    </location>
</feature>
<dbReference type="Proteomes" id="UP000295344">
    <property type="component" value="Unassembled WGS sequence"/>
</dbReference>
<feature type="transmembrane region" description="Helical" evidence="6">
    <location>
        <begin position="213"/>
        <end position="231"/>
    </location>
</feature>
<dbReference type="InterPro" id="IPR001851">
    <property type="entry name" value="ABC_transp_permease"/>
</dbReference>
<dbReference type="PANTHER" id="PTHR32196">
    <property type="entry name" value="ABC TRANSPORTER PERMEASE PROTEIN YPHD-RELATED-RELATED"/>
    <property type="match status" value="1"/>
</dbReference>
<proteinExistence type="predicted"/>
<sequence>MLGSARFAVSKGLVTIVVATALLFLVCVLFAPSSVSSDALQGMLPIAAVLAVAGLGQMLVVQQGGIDLSVAGAMSLAVVTVTHIPDQDDSLLLPAVLLAFGLVVLGGLANGLLIGGLGLNPIIATLGTNALLYGVNLGISGGRPRITTNALQTVMTTSVLGIPSSVFFAVAALVLVIVLVRRTVPGRRFEFIGANPRAARAVGLRARLHQTSAYVWAAVLYGLAGVMIAGITAQPSAYSGDSFLLISVAVVVLGGTSLLGGRGYPVATVIGAVFLQQLVQFVLALGVSTAIQTIVQAAALAVGVSLYTVDWAGILRRVTGRRRRAAPAPA</sequence>
<name>A0A4R7FIY2_9MICO</name>
<feature type="transmembrane region" description="Helical" evidence="6">
    <location>
        <begin position="43"/>
        <end position="61"/>
    </location>
</feature>
<feature type="transmembrane region" description="Helical" evidence="6">
    <location>
        <begin position="68"/>
        <end position="85"/>
    </location>
</feature>
<feature type="transmembrane region" description="Helical" evidence="6">
    <location>
        <begin position="121"/>
        <end position="139"/>
    </location>
</feature>
<keyword evidence="2" id="KW-1003">Cell membrane</keyword>
<dbReference type="AlphaFoldDB" id="A0A4R7FIY2"/>
<accession>A0A4R7FIY2</accession>
<evidence type="ECO:0000256" key="5">
    <source>
        <dbReference type="ARBA" id="ARBA00023136"/>
    </source>
</evidence>
<feature type="transmembrane region" description="Helical" evidence="6">
    <location>
        <begin position="243"/>
        <end position="259"/>
    </location>
</feature>
<evidence type="ECO:0000313" key="7">
    <source>
        <dbReference type="EMBL" id="TDS75652.1"/>
    </source>
</evidence>
<keyword evidence="3 6" id="KW-0812">Transmembrane</keyword>
<evidence type="ECO:0000256" key="6">
    <source>
        <dbReference type="SAM" id="Phobius"/>
    </source>
</evidence>
<feature type="transmembrane region" description="Helical" evidence="6">
    <location>
        <begin position="91"/>
        <end position="114"/>
    </location>
</feature>
<protein>
    <submittedName>
        <fullName evidence="7">Ribose transport system permease protein</fullName>
    </submittedName>
</protein>
<dbReference type="GO" id="GO:0005886">
    <property type="term" value="C:plasma membrane"/>
    <property type="evidence" value="ECO:0007669"/>
    <property type="project" value="UniProtKB-SubCell"/>
</dbReference>
<comment type="caution">
    <text evidence="7">The sequence shown here is derived from an EMBL/GenBank/DDBJ whole genome shotgun (WGS) entry which is preliminary data.</text>
</comment>
<evidence type="ECO:0000256" key="1">
    <source>
        <dbReference type="ARBA" id="ARBA00004651"/>
    </source>
</evidence>
<keyword evidence="4 6" id="KW-1133">Transmembrane helix</keyword>
<evidence type="ECO:0000256" key="4">
    <source>
        <dbReference type="ARBA" id="ARBA00022989"/>
    </source>
</evidence>
<keyword evidence="8" id="KW-1185">Reference proteome</keyword>
<reference evidence="7 8" key="1">
    <citation type="submission" date="2019-03" db="EMBL/GenBank/DDBJ databases">
        <title>Genomic Encyclopedia of Archaeal and Bacterial Type Strains, Phase II (KMG-II): from individual species to whole genera.</title>
        <authorList>
            <person name="Goeker M."/>
        </authorList>
    </citation>
    <scope>NUCLEOTIDE SEQUENCE [LARGE SCALE GENOMIC DNA]</scope>
    <source>
        <strain evidence="7 8">DSM 24782</strain>
    </source>
</reference>
<dbReference type="EMBL" id="SOAM01000003">
    <property type="protein sequence ID" value="TDS75652.1"/>
    <property type="molecule type" value="Genomic_DNA"/>
</dbReference>
<gene>
    <name evidence="7" type="ORF">CLV52_2759</name>
</gene>
<organism evidence="7 8">
    <name type="scientific">Amnibacterium kyonggiense</name>
    <dbReference type="NCBI Taxonomy" id="595671"/>
    <lineage>
        <taxon>Bacteria</taxon>
        <taxon>Bacillati</taxon>
        <taxon>Actinomycetota</taxon>
        <taxon>Actinomycetes</taxon>
        <taxon>Micrococcales</taxon>
        <taxon>Microbacteriaceae</taxon>
        <taxon>Amnibacterium</taxon>
    </lineage>
</organism>
<feature type="transmembrane region" description="Helical" evidence="6">
    <location>
        <begin position="12"/>
        <end position="31"/>
    </location>
</feature>
<dbReference type="PANTHER" id="PTHR32196:SF19">
    <property type="entry name" value="GALACTOFURANOSE TRANSPORTER PERMEASE PROTEIN YTFT"/>
    <property type="match status" value="1"/>
</dbReference>
<evidence type="ECO:0000256" key="3">
    <source>
        <dbReference type="ARBA" id="ARBA00022692"/>
    </source>
</evidence>
<comment type="subcellular location">
    <subcellularLocation>
        <location evidence="1">Cell membrane</location>
        <topology evidence="1">Multi-pass membrane protein</topology>
    </subcellularLocation>
</comment>
<evidence type="ECO:0000313" key="8">
    <source>
        <dbReference type="Proteomes" id="UP000295344"/>
    </source>
</evidence>